<comment type="similarity">
    <text evidence="1">Belongs to the Fmt family.</text>
</comment>
<dbReference type="GO" id="GO:0004479">
    <property type="term" value="F:methionyl-tRNA formyltransferase activity"/>
    <property type="evidence" value="ECO:0007669"/>
    <property type="project" value="UniProtKB-EC"/>
</dbReference>
<dbReference type="Pfam" id="PF02911">
    <property type="entry name" value="Formyl_trans_C"/>
    <property type="match status" value="1"/>
</dbReference>
<sequence length="410" mass="46541">MILWRWSPLTCRRSARSSTIRSFQRSQSTQQPFRILFFGTDNFATTHLQALIEEKNKPESCIASLELVSPPDRRTGRKLESITQSPTKSLAEVYSLPVHHTPAKATSLDDWPMPLAKDKQPFDLGVVVSFGYFIPPHIISAFRYGAINVHPSLLPKFRGAAPIQHTILKGERQTGVTVQELDDKEFDAGRILAQTTVHLANASAAPPTYDKLVQDMAGVGKHLLLDTLRHFDDRKKEAKVQDISKATKAPKIKKEWTEIDFSLLASWQIEQLHRAIGAQYPLRTNYSYVRVKKSGKELDKLVKLQLFNIFLPTNSPLYENRRNLDDPGRFVYHARSDSLHVMCADGKVVGIANLKAENKKVISARDFVNGYEILHHTGNFDVADENDPEAKKRQRMFDRLICPPRPSPRR</sequence>
<accession>A0A1X2GFT0</accession>
<dbReference type="PANTHER" id="PTHR11138:SF5">
    <property type="entry name" value="METHIONYL-TRNA FORMYLTRANSFERASE, MITOCHONDRIAL"/>
    <property type="match status" value="1"/>
</dbReference>
<dbReference type="Gene3D" id="3.40.50.12230">
    <property type="match status" value="1"/>
</dbReference>
<evidence type="ECO:0000259" key="7">
    <source>
        <dbReference type="Pfam" id="PF02911"/>
    </source>
</evidence>
<organism evidence="8 9">
    <name type="scientific">Hesseltinella vesiculosa</name>
    <dbReference type="NCBI Taxonomy" id="101127"/>
    <lineage>
        <taxon>Eukaryota</taxon>
        <taxon>Fungi</taxon>
        <taxon>Fungi incertae sedis</taxon>
        <taxon>Mucoromycota</taxon>
        <taxon>Mucoromycotina</taxon>
        <taxon>Mucoromycetes</taxon>
        <taxon>Mucorales</taxon>
        <taxon>Cunninghamellaceae</taxon>
        <taxon>Hesseltinella</taxon>
    </lineage>
</organism>
<evidence type="ECO:0000313" key="9">
    <source>
        <dbReference type="Proteomes" id="UP000242146"/>
    </source>
</evidence>
<dbReference type="SUPFAM" id="SSF50486">
    <property type="entry name" value="FMT C-terminal domain-like"/>
    <property type="match status" value="1"/>
</dbReference>
<proteinExistence type="inferred from homology"/>
<dbReference type="AlphaFoldDB" id="A0A1X2GFT0"/>
<keyword evidence="5" id="KW-0648">Protein biosynthesis</keyword>
<dbReference type="InterPro" id="IPR002376">
    <property type="entry name" value="Formyl_transf_N"/>
</dbReference>
<dbReference type="Pfam" id="PF00551">
    <property type="entry name" value="Formyl_trans_N"/>
    <property type="match status" value="1"/>
</dbReference>
<evidence type="ECO:0000256" key="2">
    <source>
        <dbReference type="ARBA" id="ARBA00012261"/>
    </source>
</evidence>
<evidence type="ECO:0000259" key="6">
    <source>
        <dbReference type="Pfam" id="PF00551"/>
    </source>
</evidence>
<evidence type="ECO:0000256" key="4">
    <source>
        <dbReference type="ARBA" id="ARBA00022679"/>
    </source>
</evidence>
<dbReference type="CDD" id="cd08646">
    <property type="entry name" value="FMT_core_Met-tRNA-FMT_N"/>
    <property type="match status" value="1"/>
</dbReference>
<protein>
    <recommendedName>
        <fullName evidence="3">Methionyl-tRNA formyltransferase, mitochondrial</fullName>
        <ecNumber evidence="2">2.1.2.9</ecNumber>
    </recommendedName>
</protein>
<comment type="caution">
    <text evidence="8">The sequence shown here is derived from an EMBL/GenBank/DDBJ whole genome shotgun (WGS) entry which is preliminary data.</text>
</comment>
<dbReference type="InterPro" id="IPR005794">
    <property type="entry name" value="Fmt"/>
</dbReference>
<evidence type="ECO:0000313" key="8">
    <source>
        <dbReference type="EMBL" id="ORX52775.1"/>
    </source>
</evidence>
<gene>
    <name evidence="8" type="ORF">DM01DRAFT_1408103</name>
</gene>
<reference evidence="8 9" key="1">
    <citation type="submission" date="2016-07" db="EMBL/GenBank/DDBJ databases">
        <title>Pervasive Adenine N6-methylation of Active Genes in Fungi.</title>
        <authorList>
            <consortium name="DOE Joint Genome Institute"/>
            <person name="Mondo S.J."/>
            <person name="Dannebaum R.O."/>
            <person name="Kuo R.C."/>
            <person name="Labutti K."/>
            <person name="Haridas S."/>
            <person name="Kuo A."/>
            <person name="Salamov A."/>
            <person name="Ahrendt S.R."/>
            <person name="Lipzen A."/>
            <person name="Sullivan W."/>
            <person name="Andreopoulos W.B."/>
            <person name="Clum A."/>
            <person name="Lindquist E."/>
            <person name="Daum C."/>
            <person name="Ramamoorthy G.K."/>
            <person name="Gryganskyi A."/>
            <person name="Culley D."/>
            <person name="Magnuson J.K."/>
            <person name="James T.Y."/>
            <person name="O'Malley M.A."/>
            <person name="Stajich J.E."/>
            <person name="Spatafora J.W."/>
            <person name="Visel A."/>
            <person name="Grigoriev I.V."/>
        </authorList>
    </citation>
    <scope>NUCLEOTIDE SEQUENCE [LARGE SCALE GENOMIC DNA]</scope>
    <source>
        <strain evidence="8 9">NRRL 3301</strain>
    </source>
</reference>
<dbReference type="InterPro" id="IPR036477">
    <property type="entry name" value="Formyl_transf_N_sf"/>
</dbReference>
<dbReference type="PANTHER" id="PTHR11138">
    <property type="entry name" value="METHIONYL-TRNA FORMYLTRANSFERASE"/>
    <property type="match status" value="1"/>
</dbReference>
<dbReference type="NCBIfam" id="TIGR00460">
    <property type="entry name" value="fmt"/>
    <property type="match status" value="1"/>
</dbReference>
<dbReference type="InterPro" id="IPR011034">
    <property type="entry name" value="Formyl_transferase-like_C_sf"/>
</dbReference>
<dbReference type="SUPFAM" id="SSF53328">
    <property type="entry name" value="Formyltransferase"/>
    <property type="match status" value="1"/>
</dbReference>
<dbReference type="InterPro" id="IPR041711">
    <property type="entry name" value="Met-tRNA-FMT_N"/>
</dbReference>
<feature type="domain" description="Formyl transferase N-terminal" evidence="6">
    <location>
        <begin position="34"/>
        <end position="203"/>
    </location>
</feature>
<keyword evidence="4 8" id="KW-0808">Transferase</keyword>
<keyword evidence="9" id="KW-1185">Reference proteome</keyword>
<evidence type="ECO:0000256" key="3">
    <source>
        <dbReference type="ARBA" id="ARBA00014185"/>
    </source>
</evidence>
<dbReference type="EMBL" id="MCGT01000017">
    <property type="protein sequence ID" value="ORX52775.1"/>
    <property type="molecule type" value="Genomic_DNA"/>
</dbReference>
<dbReference type="GO" id="GO:0005739">
    <property type="term" value="C:mitochondrion"/>
    <property type="evidence" value="ECO:0007669"/>
    <property type="project" value="TreeGrafter"/>
</dbReference>
<evidence type="ECO:0000256" key="5">
    <source>
        <dbReference type="ARBA" id="ARBA00022917"/>
    </source>
</evidence>
<dbReference type="STRING" id="101127.A0A1X2GFT0"/>
<evidence type="ECO:0000256" key="1">
    <source>
        <dbReference type="ARBA" id="ARBA00010699"/>
    </source>
</evidence>
<feature type="domain" description="Formyl transferase C-terminal" evidence="7">
    <location>
        <begin position="251"/>
        <end position="371"/>
    </location>
</feature>
<dbReference type="OrthoDB" id="10268103at2759"/>
<dbReference type="EC" id="2.1.2.9" evidence="2"/>
<dbReference type="InterPro" id="IPR005793">
    <property type="entry name" value="Formyl_trans_C"/>
</dbReference>
<dbReference type="Proteomes" id="UP000242146">
    <property type="component" value="Unassembled WGS sequence"/>
</dbReference>
<name>A0A1X2GFT0_9FUNG</name>